<dbReference type="GO" id="GO:0051782">
    <property type="term" value="P:negative regulation of cell division"/>
    <property type="evidence" value="ECO:0007669"/>
    <property type="project" value="TreeGrafter"/>
</dbReference>
<dbReference type="InterPro" id="IPR002586">
    <property type="entry name" value="CobQ/CobB/MinD/ParA_Nub-bd_dom"/>
</dbReference>
<dbReference type="GO" id="GO:0005829">
    <property type="term" value="C:cytosol"/>
    <property type="evidence" value="ECO:0007669"/>
    <property type="project" value="TreeGrafter"/>
</dbReference>
<sequence length="71" mass="7450">MGKAIGILSLKGGVGKTSVVAALGDAFADFGKKVLLIDANFSAPNLGLHFNIVDPEKTIHDLLDRTAILEM</sequence>
<proteinExistence type="predicted"/>
<dbReference type="GO" id="GO:0016887">
    <property type="term" value="F:ATP hydrolysis activity"/>
    <property type="evidence" value="ECO:0007669"/>
    <property type="project" value="TreeGrafter"/>
</dbReference>
<name>X1CRU0_9ZZZZ</name>
<dbReference type="GO" id="GO:0009898">
    <property type="term" value="C:cytoplasmic side of plasma membrane"/>
    <property type="evidence" value="ECO:0007669"/>
    <property type="project" value="TreeGrafter"/>
</dbReference>
<dbReference type="PANTHER" id="PTHR43384">
    <property type="entry name" value="SEPTUM SITE-DETERMINING PROTEIN MIND HOMOLOG, CHLOROPLASTIC-RELATED"/>
    <property type="match status" value="1"/>
</dbReference>
<dbReference type="InterPro" id="IPR027417">
    <property type="entry name" value="P-loop_NTPase"/>
</dbReference>
<keyword evidence="2" id="KW-0067">ATP-binding</keyword>
<feature type="domain" description="CobQ/CobB/MinD/ParA nucleotide binding" evidence="3">
    <location>
        <begin position="6"/>
        <end position="49"/>
    </location>
</feature>
<organism evidence="4">
    <name type="scientific">marine sediment metagenome</name>
    <dbReference type="NCBI Taxonomy" id="412755"/>
    <lineage>
        <taxon>unclassified sequences</taxon>
        <taxon>metagenomes</taxon>
        <taxon>ecological metagenomes</taxon>
    </lineage>
</organism>
<dbReference type="EMBL" id="BART01025014">
    <property type="protein sequence ID" value="GAG95692.1"/>
    <property type="molecule type" value="Genomic_DNA"/>
</dbReference>
<dbReference type="Pfam" id="PF01656">
    <property type="entry name" value="CbiA"/>
    <property type="match status" value="1"/>
</dbReference>
<evidence type="ECO:0000256" key="2">
    <source>
        <dbReference type="ARBA" id="ARBA00022840"/>
    </source>
</evidence>
<dbReference type="InterPro" id="IPR050625">
    <property type="entry name" value="ParA/MinD_ATPase"/>
</dbReference>
<evidence type="ECO:0000259" key="3">
    <source>
        <dbReference type="Pfam" id="PF01656"/>
    </source>
</evidence>
<gene>
    <name evidence="4" type="ORF">S01H4_45004</name>
</gene>
<evidence type="ECO:0000313" key="4">
    <source>
        <dbReference type="EMBL" id="GAG95692.1"/>
    </source>
</evidence>
<reference evidence="4" key="1">
    <citation type="journal article" date="2014" name="Front. Microbiol.">
        <title>High frequency of phylogenetically diverse reductive dehalogenase-homologous genes in deep subseafloor sedimentary metagenomes.</title>
        <authorList>
            <person name="Kawai M."/>
            <person name="Futagami T."/>
            <person name="Toyoda A."/>
            <person name="Takaki Y."/>
            <person name="Nishi S."/>
            <person name="Hori S."/>
            <person name="Arai W."/>
            <person name="Tsubouchi T."/>
            <person name="Morono Y."/>
            <person name="Uchiyama I."/>
            <person name="Ito T."/>
            <person name="Fujiyama A."/>
            <person name="Inagaki F."/>
            <person name="Takami H."/>
        </authorList>
    </citation>
    <scope>NUCLEOTIDE SEQUENCE</scope>
    <source>
        <strain evidence="4">Expedition CK06-06</strain>
    </source>
</reference>
<dbReference type="SUPFAM" id="SSF52540">
    <property type="entry name" value="P-loop containing nucleoside triphosphate hydrolases"/>
    <property type="match status" value="1"/>
</dbReference>
<protein>
    <recommendedName>
        <fullName evidence="3">CobQ/CobB/MinD/ParA nucleotide binding domain-containing protein</fullName>
    </recommendedName>
</protein>
<dbReference type="GO" id="GO:0005524">
    <property type="term" value="F:ATP binding"/>
    <property type="evidence" value="ECO:0007669"/>
    <property type="project" value="UniProtKB-KW"/>
</dbReference>
<dbReference type="Gene3D" id="3.40.50.300">
    <property type="entry name" value="P-loop containing nucleotide triphosphate hydrolases"/>
    <property type="match status" value="1"/>
</dbReference>
<dbReference type="AlphaFoldDB" id="X1CRU0"/>
<evidence type="ECO:0000256" key="1">
    <source>
        <dbReference type="ARBA" id="ARBA00022741"/>
    </source>
</evidence>
<dbReference type="PANTHER" id="PTHR43384:SF6">
    <property type="entry name" value="SEPTUM SITE-DETERMINING PROTEIN MIND HOMOLOG, CHLOROPLASTIC"/>
    <property type="match status" value="1"/>
</dbReference>
<accession>X1CRU0</accession>
<keyword evidence="1" id="KW-0547">Nucleotide-binding</keyword>
<comment type="caution">
    <text evidence="4">The sequence shown here is derived from an EMBL/GenBank/DDBJ whole genome shotgun (WGS) entry which is preliminary data.</text>
</comment>